<protein>
    <submittedName>
        <fullName evidence="1">Uncharacterized protein</fullName>
    </submittedName>
</protein>
<keyword evidence="2" id="KW-1185">Reference proteome</keyword>
<proteinExistence type="predicted"/>
<organism evidence="1 2">
    <name type="scientific">Timema podura</name>
    <name type="common">Walking stick</name>
    <dbReference type="NCBI Taxonomy" id="61482"/>
    <lineage>
        <taxon>Eukaryota</taxon>
        <taxon>Metazoa</taxon>
        <taxon>Ecdysozoa</taxon>
        <taxon>Arthropoda</taxon>
        <taxon>Hexapoda</taxon>
        <taxon>Insecta</taxon>
        <taxon>Pterygota</taxon>
        <taxon>Neoptera</taxon>
        <taxon>Polyneoptera</taxon>
        <taxon>Phasmatodea</taxon>
        <taxon>Timematodea</taxon>
        <taxon>Timematoidea</taxon>
        <taxon>Timematidae</taxon>
        <taxon>Timema</taxon>
    </lineage>
</organism>
<dbReference type="Proteomes" id="UP001153148">
    <property type="component" value="Unassembled WGS sequence"/>
</dbReference>
<gene>
    <name evidence="1" type="ORF">TPAB3V08_LOCUS7880</name>
</gene>
<evidence type="ECO:0000313" key="1">
    <source>
        <dbReference type="EMBL" id="CAG2060924.1"/>
    </source>
</evidence>
<comment type="caution">
    <text evidence="1">The sequence shown here is derived from an EMBL/GenBank/DDBJ whole genome shotgun (WGS) entry which is preliminary data.</text>
</comment>
<sequence length="62" mass="7338">MKELKSDSIKIEESKLNAWRTNSTSLISQINMTKHMLSSESQGQKRFRIFGMMKYLKNHFID</sequence>
<reference evidence="1" key="1">
    <citation type="submission" date="2021-03" db="EMBL/GenBank/DDBJ databases">
        <authorList>
            <person name="Tran Van P."/>
        </authorList>
    </citation>
    <scope>NUCLEOTIDE SEQUENCE</scope>
</reference>
<evidence type="ECO:0000313" key="2">
    <source>
        <dbReference type="Proteomes" id="UP001153148"/>
    </source>
</evidence>
<dbReference type="EMBL" id="CAJPIN010014030">
    <property type="protein sequence ID" value="CAG2060924.1"/>
    <property type="molecule type" value="Genomic_DNA"/>
</dbReference>
<name>A0ABN7P1F2_TIMPD</name>
<accession>A0ABN7P1F2</accession>